<keyword evidence="3" id="KW-1185">Reference proteome</keyword>
<name>A0ABD5XX23_9EURY</name>
<gene>
    <name evidence="2" type="ORF">ACFQRB_16620</name>
</gene>
<feature type="transmembrane region" description="Helical" evidence="1">
    <location>
        <begin position="6"/>
        <end position="27"/>
    </location>
</feature>
<evidence type="ECO:0000256" key="1">
    <source>
        <dbReference type="SAM" id="Phobius"/>
    </source>
</evidence>
<dbReference type="Proteomes" id="UP001596368">
    <property type="component" value="Unassembled WGS sequence"/>
</dbReference>
<organism evidence="2 3">
    <name type="scientific">Halobaculum litoreum</name>
    <dbReference type="NCBI Taxonomy" id="3031998"/>
    <lineage>
        <taxon>Archaea</taxon>
        <taxon>Methanobacteriati</taxon>
        <taxon>Methanobacteriota</taxon>
        <taxon>Stenosarchaea group</taxon>
        <taxon>Halobacteria</taxon>
        <taxon>Halobacteriales</taxon>
        <taxon>Haloferacaceae</taxon>
        <taxon>Halobaculum</taxon>
    </lineage>
</organism>
<proteinExistence type="predicted"/>
<feature type="transmembrane region" description="Helical" evidence="1">
    <location>
        <begin position="48"/>
        <end position="73"/>
    </location>
</feature>
<reference evidence="2 3" key="1">
    <citation type="journal article" date="2019" name="Int. J. Syst. Evol. Microbiol.">
        <title>The Global Catalogue of Microorganisms (GCM) 10K type strain sequencing project: providing services to taxonomists for standard genome sequencing and annotation.</title>
        <authorList>
            <consortium name="The Broad Institute Genomics Platform"/>
            <consortium name="The Broad Institute Genome Sequencing Center for Infectious Disease"/>
            <person name="Wu L."/>
            <person name="Ma J."/>
        </authorList>
    </citation>
    <scope>NUCLEOTIDE SEQUENCE [LARGE SCALE GENOMIC DNA]</scope>
    <source>
        <strain evidence="2 3">DT92</strain>
    </source>
</reference>
<evidence type="ECO:0000313" key="2">
    <source>
        <dbReference type="EMBL" id="MFC7137635.1"/>
    </source>
</evidence>
<keyword evidence="1" id="KW-0472">Membrane</keyword>
<dbReference type="EMBL" id="JBHSZG010000002">
    <property type="protein sequence ID" value="MFC7137635.1"/>
    <property type="molecule type" value="Genomic_DNA"/>
</dbReference>
<protein>
    <submittedName>
        <fullName evidence="2">Uncharacterized protein</fullName>
    </submittedName>
</protein>
<keyword evidence="1" id="KW-1133">Transmembrane helix</keyword>
<sequence>MTVPEATFAFRTAVVGAVCVGIAGGLLSRAGLRETVSLVALAEAIRSAALLVVSGLWVLLFGGQGTGFVVFYLLVGGGIALVVALLTVPLAAAIGGLTVTVTDTLRG</sequence>
<dbReference type="AlphaFoldDB" id="A0ABD5XX23"/>
<comment type="caution">
    <text evidence="2">The sequence shown here is derived from an EMBL/GenBank/DDBJ whole genome shotgun (WGS) entry which is preliminary data.</text>
</comment>
<feature type="transmembrane region" description="Helical" evidence="1">
    <location>
        <begin position="79"/>
        <end position="101"/>
    </location>
</feature>
<keyword evidence="1" id="KW-0812">Transmembrane</keyword>
<evidence type="ECO:0000313" key="3">
    <source>
        <dbReference type="Proteomes" id="UP001596368"/>
    </source>
</evidence>
<accession>A0ABD5XX23</accession>